<sequence length="63" mass="7243">MARKLRIRQIRSASGHPKDQHATLRALGIRRLHQVIEHNDTPQIRGMVFKVRHLVAVDEAGEK</sequence>
<evidence type="ECO:0000256" key="4">
    <source>
        <dbReference type="ARBA" id="ARBA00023274"/>
    </source>
</evidence>
<gene>
    <name evidence="9" type="ORF">ENR23_12735</name>
</gene>
<dbReference type="InterPro" id="IPR016082">
    <property type="entry name" value="Ribosomal_uL30_ferredoxin-like"/>
</dbReference>
<accession>A0A832MKZ0</accession>
<reference evidence="9" key="1">
    <citation type="journal article" date="2020" name="mSystems">
        <title>Genome- and Community-Level Interaction Insights into Carbon Utilization and Element Cycling Functions of Hydrothermarchaeota in Hydrothermal Sediment.</title>
        <authorList>
            <person name="Zhou Z."/>
            <person name="Liu Y."/>
            <person name="Xu W."/>
            <person name="Pan J."/>
            <person name="Luo Z.H."/>
            <person name="Li M."/>
        </authorList>
    </citation>
    <scope>NUCLEOTIDE SEQUENCE [LARGE SCALE GENOMIC DNA]</scope>
    <source>
        <strain evidence="9">SpSt-381</strain>
    </source>
</reference>
<name>A0A832MKZ0_UNCEI</name>
<evidence type="ECO:0000313" key="9">
    <source>
        <dbReference type="EMBL" id="HGZ44257.1"/>
    </source>
</evidence>
<dbReference type="CDD" id="cd01658">
    <property type="entry name" value="Ribosomal_L30"/>
    <property type="match status" value="1"/>
</dbReference>
<dbReference type="PANTHER" id="PTHR15892">
    <property type="entry name" value="MITOCHONDRIAL RIBOSOMAL PROTEIN L30"/>
    <property type="match status" value="1"/>
</dbReference>
<comment type="subunit">
    <text evidence="2">Part of the 50S ribosomal subunit.</text>
</comment>
<dbReference type="NCBIfam" id="TIGR01308">
    <property type="entry name" value="rpmD_bact"/>
    <property type="match status" value="1"/>
</dbReference>
<evidence type="ECO:0000256" key="2">
    <source>
        <dbReference type="ARBA" id="ARBA00011838"/>
    </source>
</evidence>
<dbReference type="EMBL" id="DSQF01000025">
    <property type="protein sequence ID" value="HGZ44257.1"/>
    <property type="molecule type" value="Genomic_DNA"/>
</dbReference>
<dbReference type="GO" id="GO:0022625">
    <property type="term" value="C:cytosolic large ribosomal subunit"/>
    <property type="evidence" value="ECO:0007669"/>
    <property type="project" value="TreeGrafter"/>
</dbReference>
<dbReference type="GO" id="GO:0006412">
    <property type="term" value="P:translation"/>
    <property type="evidence" value="ECO:0007669"/>
    <property type="project" value="InterPro"/>
</dbReference>
<evidence type="ECO:0000256" key="7">
    <source>
        <dbReference type="SAM" id="MobiDB-lite"/>
    </source>
</evidence>
<dbReference type="InterPro" id="IPR005996">
    <property type="entry name" value="Ribosomal_uL30_bac-type"/>
</dbReference>
<dbReference type="InterPro" id="IPR018038">
    <property type="entry name" value="Ribosomal_uL30_CS"/>
</dbReference>
<feature type="domain" description="Large ribosomal subunit protein uL30-like ferredoxin-like fold" evidence="8">
    <location>
        <begin position="5"/>
        <end position="55"/>
    </location>
</feature>
<keyword evidence="3 6" id="KW-0689">Ribosomal protein</keyword>
<evidence type="ECO:0000256" key="6">
    <source>
        <dbReference type="RuleBase" id="RU003734"/>
    </source>
</evidence>
<dbReference type="AlphaFoldDB" id="A0A832MKZ0"/>
<dbReference type="Gene3D" id="3.30.1390.20">
    <property type="entry name" value="Ribosomal protein L30, ferredoxin-like fold domain"/>
    <property type="match status" value="1"/>
</dbReference>
<comment type="similarity">
    <text evidence="1 6">Belongs to the universal ribosomal protein uL30 family.</text>
</comment>
<evidence type="ECO:0000256" key="5">
    <source>
        <dbReference type="ARBA" id="ARBA00035492"/>
    </source>
</evidence>
<dbReference type="GO" id="GO:0003735">
    <property type="term" value="F:structural constituent of ribosome"/>
    <property type="evidence" value="ECO:0007669"/>
    <property type="project" value="InterPro"/>
</dbReference>
<dbReference type="PIRSF" id="PIRSF002211">
    <property type="entry name" value="Ribosomal_L30_bac-type"/>
    <property type="match status" value="1"/>
</dbReference>
<dbReference type="Pfam" id="PF00327">
    <property type="entry name" value="Ribosomal_L30"/>
    <property type="match status" value="1"/>
</dbReference>
<evidence type="ECO:0000259" key="8">
    <source>
        <dbReference type="Pfam" id="PF00327"/>
    </source>
</evidence>
<proteinExistence type="inferred from homology"/>
<evidence type="ECO:0000256" key="1">
    <source>
        <dbReference type="ARBA" id="ARBA00007594"/>
    </source>
</evidence>
<feature type="region of interest" description="Disordered" evidence="7">
    <location>
        <begin position="1"/>
        <end position="21"/>
    </location>
</feature>
<keyword evidence="4 6" id="KW-0687">Ribonucleoprotein</keyword>
<dbReference type="HAMAP" id="MF_01371_B">
    <property type="entry name" value="Ribosomal_uL30_B"/>
    <property type="match status" value="1"/>
</dbReference>
<dbReference type="SUPFAM" id="SSF55129">
    <property type="entry name" value="Ribosomal protein L30p/L7e"/>
    <property type="match status" value="1"/>
</dbReference>
<dbReference type="FunFam" id="3.30.1390.20:FF:000001">
    <property type="entry name" value="50S ribosomal protein L30"/>
    <property type="match status" value="1"/>
</dbReference>
<organism evidence="9">
    <name type="scientific">Eiseniibacteriota bacterium</name>
    <dbReference type="NCBI Taxonomy" id="2212470"/>
    <lineage>
        <taxon>Bacteria</taxon>
        <taxon>Candidatus Eiseniibacteriota</taxon>
    </lineage>
</organism>
<dbReference type="PROSITE" id="PS00634">
    <property type="entry name" value="RIBOSOMAL_L30"/>
    <property type="match status" value="1"/>
</dbReference>
<dbReference type="PANTHER" id="PTHR15892:SF2">
    <property type="entry name" value="LARGE RIBOSOMAL SUBUNIT PROTEIN UL30M"/>
    <property type="match status" value="1"/>
</dbReference>
<comment type="caution">
    <text evidence="9">The sequence shown here is derived from an EMBL/GenBank/DDBJ whole genome shotgun (WGS) entry which is preliminary data.</text>
</comment>
<evidence type="ECO:0000256" key="3">
    <source>
        <dbReference type="ARBA" id="ARBA00022980"/>
    </source>
</evidence>
<protein>
    <recommendedName>
        <fullName evidence="5">50S ribosomal protein L30</fullName>
    </recommendedName>
</protein>
<dbReference type="InterPro" id="IPR036919">
    <property type="entry name" value="Ribo_uL30_ferredoxin-like_sf"/>
</dbReference>